<dbReference type="NCBIfam" id="NF004014">
    <property type="entry name" value="PRK05477.1-4"/>
    <property type="match status" value="1"/>
</dbReference>
<evidence type="ECO:0000256" key="2">
    <source>
        <dbReference type="ARBA" id="ARBA00011123"/>
    </source>
</evidence>
<dbReference type="HAMAP" id="MF_00121">
    <property type="entry name" value="GatB"/>
    <property type="match status" value="1"/>
</dbReference>
<dbReference type="Pfam" id="PF02637">
    <property type="entry name" value="GatB_Yqey"/>
    <property type="match status" value="1"/>
</dbReference>
<evidence type="ECO:0000256" key="8">
    <source>
        <dbReference type="ARBA" id="ARBA00047380"/>
    </source>
</evidence>
<comment type="similarity">
    <text evidence="1 10">Belongs to the GatB/GatE family. GatB subfamily.</text>
</comment>
<dbReference type="SMART" id="SM00845">
    <property type="entry name" value="GatB_Yqey"/>
    <property type="match status" value="1"/>
</dbReference>
<dbReference type="InterPro" id="IPR006075">
    <property type="entry name" value="Asn/Gln-tRNA_Trfase_suB/E_cat"/>
</dbReference>
<keyword evidence="5 10" id="KW-0067">ATP-binding</keyword>
<dbReference type="GO" id="GO:0050566">
    <property type="term" value="F:asparaginyl-tRNA synthase (glutamine-hydrolyzing) activity"/>
    <property type="evidence" value="ECO:0007669"/>
    <property type="project" value="RHEA"/>
</dbReference>
<keyword evidence="4 10" id="KW-0547">Nucleotide-binding</keyword>
<dbReference type="InterPro" id="IPR023168">
    <property type="entry name" value="GatB_Yqey_C_2"/>
</dbReference>
<dbReference type="EC" id="6.3.5.-" evidence="10"/>
<evidence type="ECO:0000313" key="13">
    <source>
        <dbReference type="Proteomes" id="UP000033995"/>
    </source>
</evidence>
<evidence type="ECO:0000256" key="9">
    <source>
        <dbReference type="ARBA" id="ARBA00047913"/>
    </source>
</evidence>
<comment type="catalytic activity">
    <reaction evidence="9 10">
        <text>L-glutamyl-tRNA(Gln) + L-glutamine + ATP + H2O = L-glutaminyl-tRNA(Gln) + L-glutamate + ADP + phosphate + H(+)</text>
        <dbReference type="Rhea" id="RHEA:17521"/>
        <dbReference type="Rhea" id="RHEA-COMP:9681"/>
        <dbReference type="Rhea" id="RHEA-COMP:9684"/>
        <dbReference type="ChEBI" id="CHEBI:15377"/>
        <dbReference type="ChEBI" id="CHEBI:15378"/>
        <dbReference type="ChEBI" id="CHEBI:29985"/>
        <dbReference type="ChEBI" id="CHEBI:30616"/>
        <dbReference type="ChEBI" id="CHEBI:43474"/>
        <dbReference type="ChEBI" id="CHEBI:58359"/>
        <dbReference type="ChEBI" id="CHEBI:78520"/>
        <dbReference type="ChEBI" id="CHEBI:78521"/>
        <dbReference type="ChEBI" id="CHEBI:456216"/>
    </reaction>
</comment>
<keyword evidence="12" id="KW-0808">Transferase</keyword>
<dbReference type="EMBL" id="LBOZ01000006">
    <property type="protein sequence ID" value="KKP47017.1"/>
    <property type="molecule type" value="Genomic_DNA"/>
</dbReference>
<evidence type="ECO:0000256" key="1">
    <source>
        <dbReference type="ARBA" id="ARBA00005306"/>
    </source>
</evidence>
<sequence>MKLNQTYKPVIGLEVHIELATNSKMFCGCPADHFGKKPNTQTCPVCLGLPGALPVPNKKAIDWCIMLGLALGCKINKYSTFDRKHYFYPDLPKGYQISQYDDPFCYEGKFEDIRIRRVHMEEDTAKLQHTEVNRKKVSLIDFNRSGVPLVELVTEPDFSDVDEVILFLQELQKIIRYLGISTADMEKGSMRLEANISLLLLGSEPNTGSEPVTLPNYKVELKNINSFRFLKKAMLYEIERQKDLLSNNKKIVQETRGWNEARSATVSQRIKEEAMDYRYFPEPDIPPIEVSDKDIKILSDKVPELPQTKRERFLEQYNLSKEYIEILVSDLTKANYFEEASKLSPDMAKTIANAMINQNLDKSYPEPAGLVKKLVELTKTDFSPTPEVGLAIKSVLVENPEVVKSYQNGKGQVVGFLIGQVQKILNGKGDPKQINTILLGKLHGN</sequence>
<dbReference type="InterPro" id="IPR042114">
    <property type="entry name" value="GatB_C_1"/>
</dbReference>
<evidence type="ECO:0000256" key="10">
    <source>
        <dbReference type="HAMAP-Rule" id="MF_00121"/>
    </source>
</evidence>
<dbReference type="GO" id="GO:0005524">
    <property type="term" value="F:ATP binding"/>
    <property type="evidence" value="ECO:0007669"/>
    <property type="project" value="UniProtKB-KW"/>
</dbReference>
<dbReference type="InterPro" id="IPR017959">
    <property type="entry name" value="Asn/Gln-tRNA_amidoTrfase_suB/E"/>
</dbReference>
<dbReference type="InterPro" id="IPR017958">
    <property type="entry name" value="Gln-tRNA_amidoTrfase_suB_CS"/>
</dbReference>
<dbReference type="GO" id="GO:0016740">
    <property type="term" value="F:transferase activity"/>
    <property type="evidence" value="ECO:0007669"/>
    <property type="project" value="UniProtKB-KW"/>
</dbReference>
<dbReference type="AlphaFoldDB" id="A0A0G0CUK5"/>
<dbReference type="InterPro" id="IPR014746">
    <property type="entry name" value="Gln_synth/guanido_kin_cat_dom"/>
</dbReference>
<dbReference type="InterPro" id="IPR004413">
    <property type="entry name" value="GatB"/>
</dbReference>
<dbReference type="InterPro" id="IPR003789">
    <property type="entry name" value="Asn/Gln_tRNA_amidoTrase-B-like"/>
</dbReference>
<dbReference type="SUPFAM" id="SSF55931">
    <property type="entry name" value="Glutamine synthetase/guanido kinase"/>
    <property type="match status" value="1"/>
</dbReference>
<dbReference type="PATRIC" id="fig|1618561.3.peg.744"/>
<dbReference type="NCBIfam" id="NF004012">
    <property type="entry name" value="PRK05477.1-2"/>
    <property type="match status" value="1"/>
</dbReference>
<dbReference type="Gene3D" id="1.10.10.410">
    <property type="match status" value="1"/>
</dbReference>
<dbReference type="InterPro" id="IPR018027">
    <property type="entry name" value="Asn/Gln_amidotransferase"/>
</dbReference>
<dbReference type="GO" id="GO:0070681">
    <property type="term" value="P:glutaminyl-tRNAGln biosynthesis via transamidation"/>
    <property type="evidence" value="ECO:0007669"/>
    <property type="project" value="TreeGrafter"/>
</dbReference>
<dbReference type="PROSITE" id="PS01234">
    <property type="entry name" value="GATB"/>
    <property type="match status" value="1"/>
</dbReference>
<comment type="caution">
    <text evidence="12">The sequence shown here is derived from an EMBL/GenBank/DDBJ whole genome shotgun (WGS) entry which is preliminary data.</text>
</comment>
<dbReference type="Pfam" id="PF02934">
    <property type="entry name" value="GatB_N"/>
    <property type="match status" value="1"/>
</dbReference>
<name>A0A0G0CUK5_9BACT</name>
<evidence type="ECO:0000256" key="6">
    <source>
        <dbReference type="ARBA" id="ARBA00022917"/>
    </source>
</evidence>
<dbReference type="Gene3D" id="1.10.150.380">
    <property type="entry name" value="GatB domain, N-terminal subdomain"/>
    <property type="match status" value="1"/>
</dbReference>
<gene>
    <name evidence="10" type="primary">gatB</name>
    <name evidence="12" type="ORF">UR38_C0006G0020</name>
</gene>
<evidence type="ECO:0000256" key="7">
    <source>
        <dbReference type="ARBA" id="ARBA00024799"/>
    </source>
</evidence>
<evidence type="ECO:0000256" key="3">
    <source>
        <dbReference type="ARBA" id="ARBA00022598"/>
    </source>
</evidence>
<dbReference type="NCBIfam" id="TIGR00133">
    <property type="entry name" value="gatB"/>
    <property type="match status" value="1"/>
</dbReference>
<dbReference type="PANTHER" id="PTHR11659">
    <property type="entry name" value="GLUTAMYL-TRNA GLN AMIDOTRANSFERASE SUBUNIT B MITOCHONDRIAL AND PROKARYOTIC PET112-RELATED"/>
    <property type="match status" value="1"/>
</dbReference>
<dbReference type="GO" id="GO:0050567">
    <property type="term" value="F:glutaminyl-tRNA synthase (glutamine-hydrolyzing) activity"/>
    <property type="evidence" value="ECO:0007669"/>
    <property type="project" value="UniProtKB-UniRule"/>
</dbReference>
<comment type="catalytic activity">
    <reaction evidence="8 10">
        <text>L-aspartyl-tRNA(Asn) + L-glutamine + ATP + H2O = L-asparaginyl-tRNA(Asn) + L-glutamate + ADP + phosphate + 2 H(+)</text>
        <dbReference type="Rhea" id="RHEA:14513"/>
        <dbReference type="Rhea" id="RHEA-COMP:9674"/>
        <dbReference type="Rhea" id="RHEA-COMP:9677"/>
        <dbReference type="ChEBI" id="CHEBI:15377"/>
        <dbReference type="ChEBI" id="CHEBI:15378"/>
        <dbReference type="ChEBI" id="CHEBI:29985"/>
        <dbReference type="ChEBI" id="CHEBI:30616"/>
        <dbReference type="ChEBI" id="CHEBI:43474"/>
        <dbReference type="ChEBI" id="CHEBI:58359"/>
        <dbReference type="ChEBI" id="CHEBI:78515"/>
        <dbReference type="ChEBI" id="CHEBI:78516"/>
        <dbReference type="ChEBI" id="CHEBI:456216"/>
    </reaction>
</comment>
<dbReference type="Proteomes" id="UP000033995">
    <property type="component" value="Unassembled WGS sequence"/>
</dbReference>
<comment type="subunit">
    <text evidence="2 10">Heterotrimer of A, B and C subunits.</text>
</comment>
<keyword evidence="3 10" id="KW-0436">Ligase</keyword>
<proteinExistence type="inferred from homology"/>
<dbReference type="SUPFAM" id="SSF89095">
    <property type="entry name" value="GatB/YqeY motif"/>
    <property type="match status" value="2"/>
</dbReference>
<comment type="function">
    <text evidence="7 10">Allows the formation of correctly charged Asn-tRNA(Asn) or Gln-tRNA(Gln) through the transamidation of misacylated Asp-tRNA(Asn) or Glu-tRNA(Gln) in organisms which lack either or both of asparaginyl-tRNA or glutaminyl-tRNA synthetases. The reaction takes place in the presence of glutamine and ATP through an activated phospho-Asp-tRNA(Asn) or phospho-Glu-tRNA(Gln).</text>
</comment>
<keyword evidence="6 10" id="KW-0648">Protein biosynthesis</keyword>
<dbReference type="GO" id="GO:0006412">
    <property type="term" value="P:translation"/>
    <property type="evidence" value="ECO:0007669"/>
    <property type="project" value="UniProtKB-UniRule"/>
</dbReference>
<evidence type="ECO:0000259" key="11">
    <source>
        <dbReference type="SMART" id="SM00845"/>
    </source>
</evidence>
<evidence type="ECO:0000256" key="4">
    <source>
        <dbReference type="ARBA" id="ARBA00022741"/>
    </source>
</evidence>
<protein>
    <recommendedName>
        <fullName evidence="10">Aspartyl/glutamyl-tRNA(Asn/Gln) amidotransferase subunit B</fullName>
        <shortName evidence="10">Asp/Glu-ADT subunit B</shortName>
        <ecNumber evidence="10">6.3.5.-</ecNumber>
    </recommendedName>
</protein>
<feature type="domain" description="Asn/Gln amidotransferase" evidence="11">
    <location>
        <begin position="312"/>
        <end position="442"/>
    </location>
</feature>
<reference evidence="12 13" key="1">
    <citation type="journal article" date="2015" name="Nature">
        <title>rRNA introns, odd ribosomes, and small enigmatic genomes across a large radiation of phyla.</title>
        <authorList>
            <person name="Brown C.T."/>
            <person name="Hug L.A."/>
            <person name="Thomas B.C."/>
            <person name="Sharon I."/>
            <person name="Castelle C.J."/>
            <person name="Singh A."/>
            <person name="Wilkins M.J."/>
            <person name="Williams K.H."/>
            <person name="Banfield J.F."/>
        </authorList>
    </citation>
    <scope>NUCLEOTIDE SEQUENCE [LARGE SCALE GENOMIC DNA]</scope>
</reference>
<organism evidence="12 13">
    <name type="scientific">Candidatus Woesebacteria bacterium GW2011_GWA2_33_28</name>
    <dbReference type="NCBI Taxonomy" id="1618561"/>
    <lineage>
        <taxon>Bacteria</taxon>
        <taxon>Candidatus Woeseibacteriota</taxon>
    </lineage>
</organism>
<dbReference type="PANTHER" id="PTHR11659:SF0">
    <property type="entry name" value="GLUTAMYL-TRNA(GLN) AMIDOTRANSFERASE SUBUNIT B, MITOCHONDRIAL"/>
    <property type="match status" value="1"/>
</dbReference>
<evidence type="ECO:0000313" key="12">
    <source>
        <dbReference type="EMBL" id="KKP47017.1"/>
    </source>
</evidence>
<accession>A0A0G0CUK5</accession>
<evidence type="ECO:0000256" key="5">
    <source>
        <dbReference type="ARBA" id="ARBA00022840"/>
    </source>
</evidence>